<accession>A0A9W8DQT3</accession>
<dbReference type="AlphaFoldDB" id="A0A9W8DQT3"/>
<organism evidence="3 4">
    <name type="scientific">Mycoemilia scoparia</name>
    <dbReference type="NCBI Taxonomy" id="417184"/>
    <lineage>
        <taxon>Eukaryota</taxon>
        <taxon>Fungi</taxon>
        <taxon>Fungi incertae sedis</taxon>
        <taxon>Zoopagomycota</taxon>
        <taxon>Kickxellomycotina</taxon>
        <taxon>Kickxellomycetes</taxon>
        <taxon>Kickxellales</taxon>
        <taxon>Kickxellaceae</taxon>
        <taxon>Mycoemilia</taxon>
    </lineage>
</organism>
<evidence type="ECO:0000256" key="2">
    <source>
        <dbReference type="SAM" id="MobiDB-lite"/>
    </source>
</evidence>
<protein>
    <recommendedName>
        <fullName evidence="5">Ankyrin repeat-containing protein</fullName>
    </recommendedName>
</protein>
<reference evidence="3" key="1">
    <citation type="submission" date="2022-07" db="EMBL/GenBank/DDBJ databases">
        <title>Phylogenomic reconstructions and comparative analyses of Kickxellomycotina fungi.</title>
        <authorList>
            <person name="Reynolds N.K."/>
            <person name="Stajich J.E."/>
            <person name="Barry K."/>
            <person name="Grigoriev I.V."/>
            <person name="Crous P."/>
            <person name="Smith M.E."/>
        </authorList>
    </citation>
    <scope>NUCLEOTIDE SEQUENCE</scope>
    <source>
        <strain evidence="3">NBRC 100468</strain>
    </source>
</reference>
<dbReference type="Pfam" id="PF12796">
    <property type="entry name" value="Ank_2"/>
    <property type="match status" value="1"/>
</dbReference>
<dbReference type="InterPro" id="IPR036770">
    <property type="entry name" value="Ankyrin_rpt-contain_sf"/>
</dbReference>
<evidence type="ECO:0008006" key="5">
    <source>
        <dbReference type="Google" id="ProtNLM"/>
    </source>
</evidence>
<sequence>MDEQMLLEAASIGNTKAVQKLLANNFDPNYRHKLNGWTALHWATHRNHEKIVSMLLESGADPNLKNSNNQTALDMANSPSTISMLLSRNALYGDSVRLTNTSNAAIAKNSDNDNNNVSSDDGLKTKPSTTTTTTITTSSVGGDGSSNSEKEKKQPPAVNFVPNYLANPDLNKAWEDPDIPHTDKKVASDSVYSAKDDIEYQKRFQELEKASKLESKIAQMSMSQSSISSSSRNNNNNNNNTTTNDQATNEILKHLSVQISEIQKQQQLQLQQKQREKVVEAPKKPAGKFLTIICYSPDYYSSGLYGTKHRDTSVFGEVYVPSVDIKISKLLDIIEDELEIEKLPNYWTNYPDQEYRLYRKRDGIYTPIHKKQLEKYTVEDFFGKPGDFVLIEIEPSK</sequence>
<feature type="repeat" description="ANK" evidence="1">
    <location>
        <begin position="35"/>
        <end position="67"/>
    </location>
</feature>
<dbReference type="InterPro" id="IPR002110">
    <property type="entry name" value="Ankyrin_rpt"/>
</dbReference>
<evidence type="ECO:0000313" key="4">
    <source>
        <dbReference type="Proteomes" id="UP001150538"/>
    </source>
</evidence>
<dbReference type="PROSITE" id="PS50297">
    <property type="entry name" value="ANK_REP_REGION"/>
    <property type="match status" value="1"/>
</dbReference>
<evidence type="ECO:0000256" key="1">
    <source>
        <dbReference type="PROSITE-ProRule" id="PRU00023"/>
    </source>
</evidence>
<keyword evidence="1" id="KW-0040">ANK repeat</keyword>
<feature type="region of interest" description="Disordered" evidence="2">
    <location>
        <begin position="215"/>
        <end position="245"/>
    </location>
</feature>
<feature type="region of interest" description="Disordered" evidence="2">
    <location>
        <begin position="106"/>
        <end position="191"/>
    </location>
</feature>
<name>A0A9W8DQT3_9FUNG</name>
<dbReference type="SUPFAM" id="SSF48403">
    <property type="entry name" value="Ankyrin repeat"/>
    <property type="match status" value="1"/>
</dbReference>
<dbReference type="Gene3D" id="1.25.40.20">
    <property type="entry name" value="Ankyrin repeat-containing domain"/>
    <property type="match status" value="1"/>
</dbReference>
<dbReference type="PANTHER" id="PTHR24192">
    <property type="entry name" value="ANKYRIN REPEAT DOMAIN 40"/>
    <property type="match status" value="1"/>
</dbReference>
<keyword evidence="4" id="KW-1185">Reference proteome</keyword>
<proteinExistence type="predicted"/>
<dbReference type="EMBL" id="JANBPU010000236">
    <property type="protein sequence ID" value="KAJ1913825.1"/>
    <property type="molecule type" value="Genomic_DNA"/>
</dbReference>
<feature type="compositionally biased region" description="Low complexity" evidence="2">
    <location>
        <begin position="221"/>
        <end position="244"/>
    </location>
</feature>
<dbReference type="Proteomes" id="UP001150538">
    <property type="component" value="Unassembled WGS sequence"/>
</dbReference>
<comment type="caution">
    <text evidence="3">The sequence shown here is derived from an EMBL/GenBank/DDBJ whole genome shotgun (WGS) entry which is preliminary data.</text>
</comment>
<feature type="compositionally biased region" description="Low complexity" evidence="2">
    <location>
        <begin position="106"/>
        <end position="140"/>
    </location>
</feature>
<dbReference type="PROSITE" id="PS50088">
    <property type="entry name" value="ANK_REPEAT"/>
    <property type="match status" value="1"/>
</dbReference>
<dbReference type="PANTHER" id="PTHR24192:SF3">
    <property type="entry name" value="ANKYRIN REPEAT DOMAIN 40"/>
    <property type="match status" value="1"/>
</dbReference>
<dbReference type="OrthoDB" id="539213at2759"/>
<dbReference type="InterPro" id="IPR039195">
    <property type="entry name" value="ANKRD40"/>
</dbReference>
<dbReference type="SMART" id="SM00248">
    <property type="entry name" value="ANK"/>
    <property type="match status" value="2"/>
</dbReference>
<evidence type="ECO:0000313" key="3">
    <source>
        <dbReference type="EMBL" id="KAJ1913825.1"/>
    </source>
</evidence>
<feature type="compositionally biased region" description="Basic and acidic residues" evidence="2">
    <location>
        <begin position="172"/>
        <end position="187"/>
    </location>
</feature>
<gene>
    <name evidence="3" type="ORF">H4219_005043</name>
</gene>